<keyword evidence="2" id="KW-0695">RNA-directed DNA polymerase</keyword>
<comment type="caution">
    <text evidence="2">The sequence shown here is derived from an EMBL/GenBank/DDBJ whole genome shotgun (WGS) entry which is preliminary data.</text>
</comment>
<proteinExistence type="predicted"/>
<keyword evidence="2" id="KW-0808">Transferase</keyword>
<evidence type="ECO:0000313" key="3">
    <source>
        <dbReference type="Proteomes" id="UP000887013"/>
    </source>
</evidence>
<dbReference type="OrthoDB" id="6437258at2759"/>
<name>A0A8X6NW11_NEPPI</name>
<keyword evidence="2" id="KW-0548">Nucleotidyltransferase</keyword>
<dbReference type="EMBL" id="BMAW01062794">
    <property type="protein sequence ID" value="GFT37416.1"/>
    <property type="molecule type" value="Genomic_DNA"/>
</dbReference>
<feature type="domain" description="Reverse transcriptase" evidence="1">
    <location>
        <begin position="1"/>
        <end position="93"/>
    </location>
</feature>
<dbReference type="AlphaFoldDB" id="A0A8X6NW11"/>
<organism evidence="2 3">
    <name type="scientific">Nephila pilipes</name>
    <name type="common">Giant wood spider</name>
    <name type="synonym">Nephila maculata</name>
    <dbReference type="NCBI Taxonomy" id="299642"/>
    <lineage>
        <taxon>Eukaryota</taxon>
        <taxon>Metazoa</taxon>
        <taxon>Ecdysozoa</taxon>
        <taxon>Arthropoda</taxon>
        <taxon>Chelicerata</taxon>
        <taxon>Arachnida</taxon>
        <taxon>Araneae</taxon>
        <taxon>Araneomorphae</taxon>
        <taxon>Entelegynae</taxon>
        <taxon>Araneoidea</taxon>
        <taxon>Nephilidae</taxon>
        <taxon>Nephila</taxon>
    </lineage>
</organism>
<evidence type="ECO:0000313" key="2">
    <source>
        <dbReference type="EMBL" id="GFT37416.1"/>
    </source>
</evidence>
<dbReference type="PROSITE" id="PS50878">
    <property type="entry name" value="RT_POL"/>
    <property type="match status" value="1"/>
</dbReference>
<reference evidence="2" key="1">
    <citation type="submission" date="2020-08" db="EMBL/GenBank/DDBJ databases">
        <title>Multicomponent nature underlies the extraordinary mechanical properties of spider dragline silk.</title>
        <authorList>
            <person name="Kono N."/>
            <person name="Nakamura H."/>
            <person name="Mori M."/>
            <person name="Yoshida Y."/>
            <person name="Ohtoshi R."/>
            <person name="Malay A.D."/>
            <person name="Moran D.A.P."/>
            <person name="Tomita M."/>
            <person name="Numata K."/>
            <person name="Arakawa K."/>
        </authorList>
    </citation>
    <scope>NUCLEOTIDE SEQUENCE</scope>
</reference>
<dbReference type="Proteomes" id="UP000887013">
    <property type="component" value="Unassembled WGS sequence"/>
</dbReference>
<keyword evidence="3" id="KW-1185">Reference proteome</keyword>
<accession>A0A8X6NW11</accession>
<dbReference type="InterPro" id="IPR000477">
    <property type="entry name" value="RT_dom"/>
</dbReference>
<evidence type="ECO:0000259" key="1">
    <source>
        <dbReference type="PROSITE" id="PS50878"/>
    </source>
</evidence>
<protein>
    <submittedName>
        <fullName evidence="2">Reverse transcriptase domain-containing protein</fullName>
    </submittedName>
</protein>
<dbReference type="GO" id="GO:0003964">
    <property type="term" value="F:RNA-directed DNA polymerase activity"/>
    <property type="evidence" value="ECO:0007669"/>
    <property type="project" value="UniProtKB-KW"/>
</dbReference>
<gene>
    <name evidence="2" type="primary">AVEN_58685_1</name>
    <name evidence="2" type="ORF">NPIL_367701</name>
</gene>
<sequence>MTRVPLGVTLSPFILATTIEYHIRKYSHERHETVQMLNTALHMDDLFYRADTVEKALQFFQIAAEILKEASMNLRKFKMISKELRKLWFERDTDEQKVTKECHLKVLGIIWNTEDDAFKLDVHPILNMIYDLKNSKCSVLETVSENI</sequence>